<protein>
    <submittedName>
        <fullName evidence="1">Uncharacterized protein</fullName>
    </submittedName>
</protein>
<reference evidence="1" key="1">
    <citation type="submission" date="2020-08" db="EMBL/GenBank/DDBJ databases">
        <title>Multicomponent nature underlies the extraordinary mechanical properties of spider dragline silk.</title>
        <authorList>
            <person name="Kono N."/>
            <person name="Nakamura H."/>
            <person name="Mori M."/>
            <person name="Yoshida Y."/>
            <person name="Ohtoshi R."/>
            <person name="Malay A.D."/>
            <person name="Moran D.A.P."/>
            <person name="Tomita M."/>
            <person name="Numata K."/>
            <person name="Arakawa K."/>
        </authorList>
    </citation>
    <scope>NUCLEOTIDE SEQUENCE</scope>
</reference>
<proteinExistence type="predicted"/>
<evidence type="ECO:0000313" key="2">
    <source>
        <dbReference type="Proteomes" id="UP000886998"/>
    </source>
</evidence>
<dbReference type="OrthoDB" id="8189655at2759"/>
<comment type="caution">
    <text evidence="1">The sequence shown here is derived from an EMBL/GenBank/DDBJ whole genome shotgun (WGS) entry which is preliminary data.</text>
</comment>
<organism evidence="1 2">
    <name type="scientific">Trichonephila inaurata madagascariensis</name>
    <dbReference type="NCBI Taxonomy" id="2747483"/>
    <lineage>
        <taxon>Eukaryota</taxon>
        <taxon>Metazoa</taxon>
        <taxon>Ecdysozoa</taxon>
        <taxon>Arthropoda</taxon>
        <taxon>Chelicerata</taxon>
        <taxon>Arachnida</taxon>
        <taxon>Araneae</taxon>
        <taxon>Araneomorphae</taxon>
        <taxon>Entelegynae</taxon>
        <taxon>Araneoidea</taxon>
        <taxon>Nephilidae</taxon>
        <taxon>Trichonephila</taxon>
        <taxon>Trichonephila inaurata</taxon>
    </lineage>
</organism>
<dbReference type="AlphaFoldDB" id="A0A8X6YYM6"/>
<keyword evidence="2" id="KW-1185">Reference proteome</keyword>
<accession>A0A8X6YYM6</accession>
<name>A0A8X6YYM6_9ARAC</name>
<evidence type="ECO:0000313" key="1">
    <source>
        <dbReference type="EMBL" id="GFY80070.1"/>
    </source>
</evidence>
<dbReference type="EMBL" id="BMAV01023784">
    <property type="protein sequence ID" value="GFY80070.1"/>
    <property type="molecule type" value="Genomic_DNA"/>
</dbReference>
<sequence length="128" mass="14543">MPLEALTGIGSYAWVPACAGKSKGSYKKRRPDDDALQNGVPVFVQAVRVWVMTRDQARQTLSSRAISSTRWTTIEETPKREALQLGRRAQGTVKAWVSSKPQEFWEQGILRLVHQWDRCAQAYGVYFE</sequence>
<gene>
    <name evidence="1" type="ORF">TNIN_390111</name>
</gene>
<dbReference type="Proteomes" id="UP000886998">
    <property type="component" value="Unassembled WGS sequence"/>
</dbReference>